<dbReference type="GO" id="GO:0008195">
    <property type="term" value="F:phosphatidate phosphatase activity"/>
    <property type="evidence" value="ECO:0007669"/>
    <property type="project" value="InterPro"/>
</dbReference>
<dbReference type="InterPro" id="IPR052935">
    <property type="entry name" value="Mg2+_PAP"/>
</dbReference>
<dbReference type="InterPro" id="IPR019236">
    <property type="entry name" value="APP1_cat"/>
</dbReference>
<gene>
    <name evidence="2" type="ORF">F3059_06665</name>
</gene>
<name>A0A6N6M4H9_9FLAO</name>
<evidence type="ECO:0000313" key="3">
    <source>
        <dbReference type="Proteomes" id="UP000435357"/>
    </source>
</evidence>
<protein>
    <submittedName>
        <fullName evidence="2">DUF2183 domain-containing protein</fullName>
    </submittedName>
</protein>
<organism evidence="2 3">
    <name type="scientific">Salibacter halophilus</name>
    <dbReference type="NCBI Taxonomy" id="1803916"/>
    <lineage>
        <taxon>Bacteria</taxon>
        <taxon>Pseudomonadati</taxon>
        <taxon>Bacteroidota</taxon>
        <taxon>Flavobacteriia</taxon>
        <taxon>Flavobacteriales</taxon>
        <taxon>Salibacteraceae</taxon>
        <taxon>Salibacter</taxon>
    </lineage>
</organism>
<evidence type="ECO:0000313" key="2">
    <source>
        <dbReference type="EMBL" id="KAB1064379.1"/>
    </source>
</evidence>
<proteinExistence type="predicted"/>
<dbReference type="EMBL" id="WACR01000005">
    <property type="protein sequence ID" value="KAB1064379.1"/>
    <property type="molecule type" value="Genomic_DNA"/>
</dbReference>
<dbReference type="Proteomes" id="UP000435357">
    <property type="component" value="Unassembled WGS sequence"/>
</dbReference>
<dbReference type="PANTHER" id="PTHR28208">
    <property type="entry name" value="PHOSPHATIDATE PHOSPHATASE APP1"/>
    <property type="match status" value="1"/>
</dbReference>
<keyword evidence="3" id="KW-1185">Reference proteome</keyword>
<evidence type="ECO:0000259" key="1">
    <source>
        <dbReference type="Pfam" id="PF09949"/>
    </source>
</evidence>
<sequence>MKTLTLRLLLQKISERFFIRIPRNGIDDNQIDHRPILKTELTTLNTILLHRGFGSKKKLFICGHAFKKYPVRRHDRKRSKLRNIINNIRRFAPTIFKNTEITVSVRSKIFTTQSDESGYFELEIPIEHEREGWHSYSATFSGSDREFHGEYYIAKDNGVGVISDIDDSLLVSHSAYNLRKLYTLLVNNSHSRRAVSNIGELERIWQLENRGNTPNFFVYLSNSEWNLYDFLIDFFDVNELPRGVYLLNSIITHFSEFFTKQGKKLHNNHKVKSIERLISYFPEKRWLLVGDTAQHDVNIFESVIIAHPNAIQAIIVREIKEKHERKTADIKKLSNEKNIRFYTY</sequence>
<accession>A0A6N6M4H9</accession>
<dbReference type="Pfam" id="PF09949">
    <property type="entry name" value="APP1_cat"/>
    <property type="match status" value="1"/>
</dbReference>
<dbReference type="AlphaFoldDB" id="A0A6N6M4H9"/>
<feature type="domain" description="Phosphatidate phosphatase APP1 catalytic" evidence="1">
    <location>
        <begin position="159"/>
        <end position="318"/>
    </location>
</feature>
<dbReference type="OrthoDB" id="9789875at2"/>
<comment type="caution">
    <text evidence="2">The sequence shown here is derived from an EMBL/GenBank/DDBJ whole genome shotgun (WGS) entry which is preliminary data.</text>
</comment>
<reference evidence="2 3" key="1">
    <citation type="submission" date="2019-09" db="EMBL/GenBank/DDBJ databases">
        <title>Genomes of Cryomorphaceae.</title>
        <authorList>
            <person name="Bowman J.P."/>
        </authorList>
    </citation>
    <scope>NUCLEOTIDE SEQUENCE [LARGE SCALE GENOMIC DNA]</scope>
    <source>
        <strain evidence="2 3">KCTC 52047</strain>
    </source>
</reference>
<dbReference type="PANTHER" id="PTHR28208:SF3">
    <property type="entry name" value="PHOSPHATIDATE PHOSPHATASE APP1"/>
    <property type="match status" value="1"/>
</dbReference>